<dbReference type="SUPFAM" id="SSF53807">
    <property type="entry name" value="Helical backbone' metal receptor"/>
    <property type="match status" value="1"/>
</dbReference>
<feature type="region of interest" description="Disordered" evidence="2">
    <location>
        <begin position="1"/>
        <end position="30"/>
    </location>
</feature>
<dbReference type="PROSITE" id="PS50983">
    <property type="entry name" value="FE_B12_PBP"/>
    <property type="match status" value="1"/>
</dbReference>
<dbReference type="Pfam" id="PF01497">
    <property type="entry name" value="Peripla_BP_2"/>
    <property type="match status" value="1"/>
</dbReference>
<evidence type="ECO:0000256" key="2">
    <source>
        <dbReference type="SAM" id="MobiDB-lite"/>
    </source>
</evidence>
<feature type="domain" description="Fe/B12 periplasmic-binding" evidence="3">
    <location>
        <begin position="118"/>
        <end position="374"/>
    </location>
</feature>
<dbReference type="EMBL" id="CP059572">
    <property type="protein sequence ID" value="QXJ22333.1"/>
    <property type="molecule type" value="Genomic_DNA"/>
</dbReference>
<evidence type="ECO:0000313" key="4">
    <source>
        <dbReference type="EMBL" id="QXJ22333.1"/>
    </source>
</evidence>
<name>A0ABX8QU94_9ACTN</name>
<dbReference type="Gene3D" id="3.40.50.1980">
    <property type="entry name" value="Nitrogenase molybdenum iron protein domain"/>
    <property type="match status" value="2"/>
</dbReference>
<proteinExistence type="inferred from homology"/>
<dbReference type="Proteomes" id="UP001049518">
    <property type="component" value="Chromosome"/>
</dbReference>
<dbReference type="InterPro" id="IPR050902">
    <property type="entry name" value="ABC_Transporter_SBP"/>
</dbReference>
<accession>A0ABX8QU94</accession>
<gene>
    <name evidence="4" type="ORF">AGRA3207_003319</name>
</gene>
<keyword evidence="5" id="KW-1185">Reference proteome</keyword>
<dbReference type="PANTHER" id="PTHR30535:SF4">
    <property type="entry name" value="HEMIN-BINDING PERIPLASMIC PROTEIN HMUT"/>
    <property type="match status" value="1"/>
</dbReference>
<feature type="compositionally biased region" description="Basic residues" evidence="2">
    <location>
        <begin position="1"/>
        <end position="16"/>
    </location>
</feature>
<sequence length="374" mass="37607">MGGVRRGRRRGRRGRGVRAAAPPQDARGNRLVTRPSRALAATLALACALPLAACGTGTAAGPGAAPAAGRSARGCAATVAAPKGDPVPVKDAPEPKLPVTVRSADGTGVTVRDARRVLAVNLYGSLAEIVHGLGLGGRLVGRDVSTTFPAARRLPLVTAQGHDLSAEAILKLDPSVVITDRSIGPPEVLAQLRRSGIPVVLVDDEETLTAIGPHITAVAAALGVPAAGRELAARVDREIRAAARPASGDRPKVAFLYVRGNAGVYLVGGKGAGPDAMIEAAGGADAGSALGLSGFRPLTSEGMINAAPDVLLVLSAGLRSVGGVDGLLRLPGVAQTPAGRNRRIVDVDDGTLLSFGSRTAETIGALAAAVHRAC</sequence>
<organism evidence="4 5">
    <name type="scientific">Actinomadura graeca</name>
    <dbReference type="NCBI Taxonomy" id="2750812"/>
    <lineage>
        <taxon>Bacteria</taxon>
        <taxon>Bacillati</taxon>
        <taxon>Actinomycetota</taxon>
        <taxon>Actinomycetes</taxon>
        <taxon>Streptosporangiales</taxon>
        <taxon>Thermomonosporaceae</taxon>
        <taxon>Actinomadura</taxon>
    </lineage>
</organism>
<evidence type="ECO:0000256" key="1">
    <source>
        <dbReference type="ARBA" id="ARBA00008814"/>
    </source>
</evidence>
<evidence type="ECO:0000259" key="3">
    <source>
        <dbReference type="PROSITE" id="PS50983"/>
    </source>
</evidence>
<comment type="similarity">
    <text evidence="1">Belongs to the bacterial solute-binding protein 8 family.</text>
</comment>
<evidence type="ECO:0000313" key="5">
    <source>
        <dbReference type="Proteomes" id="UP001049518"/>
    </source>
</evidence>
<dbReference type="InterPro" id="IPR002491">
    <property type="entry name" value="ABC_transptr_periplasmic_BD"/>
</dbReference>
<protein>
    <submittedName>
        <fullName evidence="4">ABC transporter substrate-binding protein</fullName>
    </submittedName>
</protein>
<dbReference type="PANTHER" id="PTHR30535">
    <property type="entry name" value="VITAMIN B12-BINDING PROTEIN"/>
    <property type="match status" value="1"/>
</dbReference>
<reference evidence="4" key="1">
    <citation type="submission" date="2020-07" db="EMBL/GenBank/DDBJ databases">
        <authorList>
            <person name="Tarantini F.S."/>
            <person name="Hong K.W."/>
            <person name="Chan K.G."/>
        </authorList>
    </citation>
    <scope>NUCLEOTIDE SEQUENCE</scope>
    <source>
        <strain evidence="4">32-07</strain>
    </source>
</reference>